<dbReference type="AlphaFoldDB" id="A0A2U1JD31"/>
<evidence type="ECO:0000256" key="3">
    <source>
        <dbReference type="ARBA" id="ARBA00022448"/>
    </source>
</evidence>
<comment type="subcellular location">
    <subcellularLocation>
        <location evidence="1">Mitochondrion outer membrane</location>
    </subcellularLocation>
</comment>
<feature type="region of interest" description="Disordered" evidence="8">
    <location>
        <begin position="417"/>
        <end position="452"/>
    </location>
</feature>
<comment type="caution">
    <text evidence="11">The sequence shown here is derived from an EMBL/GenBank/DDBJ whole genome shotgun (WGS) entry which is preliminary data.</text>
</comment>
<protein>
    <recommendedName>
        <fullName evidence="13">Metaxin glutathione S-transferase domain-containing protein</fullName>
    </recommendedName>
</protein>
<sequence>MNKEEFIIDQTTLPKSLIEAHIYENFISGSSIYETLDPESLALVTYLKFTDAKWGIKKCRNPSVSPSGELPFIRDEGDICEMGLINSFKYLRNLMFEWYSVPENFNKSIRPSLSKYYGAPLGNFKASSLRDQKVSFLESKHNWYCPTDTKVSKESSKNSLTSKSKDSSIDIDSLKKNMKNTQPHKAYDFARKYLNLLEIQLGDQEYFLDNMPTSLDAIAYGYLSLITKVDLIRPTLKTIISLEFPKLVSFVDRMEASLYDSQLGGIGSENSISSSVKCKSRPVSISEPDPNSISDFAAGLVHIISPWAYDCISSIRSRVSKLKLNDNSSSSNYPSKTLGSGPISPSQFILSSVIVVVGFITANRIFLGNMVPESVEEHRKRAFSEDEGMSADEDRIFDEIGSSKQLLSGLFGSDEDNILSHNQHDEEFSEDGESEIELDLNSDDLDMDTNFD</sequence>
<dbReference type="InterPro" id="IPR050931">
    <property type="entry name" value="Mito_Protein_Transport_Metaxin"/>
</dbReference>
<dbReference type="Pfam" id="PF10568">
    <property type="entry name" value="Tom37"/>
    <property type="match status" value="1"/>
</dbReference>
<dbReference type="PANTHER" id="PTHR12289">
    <property type="entry name" value="METAXIN RELATED"/>
    <property type="match status" value="1"/>
</dbReference>
<dbReference type="GO" id="GO:0007005">
    <property type="term" value="P:mitochondrion organization"/>
    <property type="evidence" value="ECO:0007669"/>
    <property type="project" value="TreeGrafter"/>
</dbReference>
<dbReference type="Proteomes" id="UP000245591">
    <property type="component" value="Unassembled WGS sequence"/>
</dbReference>
<evidence type="ECO:0000313" key="12">
    <source>
        <dbReference type="Proteomes" id="UP000245591"/>
    </source>
</evidence>
<evidence type="ECO:0000259" key="9">
    <source>
        <dbReference type="Pfam" id="PF10568"/>
    </source>
</evidence>
<evidence type="ECO:0008006" key="13">
    <source>
        <dbReference type="Google" id="ProtNLM"/>
    </source>
</evidence>
<feature type="compositionally biased region" description="Acidic residues" evidence="8">
    <location>
        <begin position="427"/>
        <end position="452"/>
    </location>
</feature>
<dbReference type="GO" id="GO:0015031">
    <property type="term" value="P:protein transport"/>
    <property type="evidence" value="ECO:0007669"/>
    <property type="project" value="UniProtKB-KW"/>
</dbReference>
<keyword evidence="6" id="KW-0496">Mitochondrion</keyword>
<gene>
    <name evidence="11" type="ORF">BB558_000920</name>
</gene>
<feature type="domain" description="Mitochondrial outer membrane transport complex Sam37/metaxin N-terminal" evidence="9">
    <location>
        <begin position="40"/>
        <end position="92"/>
    </location>
</feature>
<name>A0A2U1JD31_SMIAN</name>
<dbReference type="Pfam" id="PF17171">
    <property type="entry name" value="GST_C_6"/>
    <property type="match status" value="1"/>
</dbReference>
<evidence type="ECO:0000256" key="7">
    <source>
        <dbReference type="ARBA" id="ARBA00023136"/>
    </source>
</evidence>
<dbReference type="SUPFAM" id="SSF47616">
    <property type="entry name" value="GST C-terminal domain-like"/>
    <property type="match status" value="1"/>
</dbReference>
<keyword evidence="3" id="KW-0813">Transport</keyword>
<keyword evidence="5" id="KW-0653">Protein transport</keyword>
<dbReference type="InterPro" id="IPR033468">
    <property type="entry name" value="Metaxin_GST"/>
</dbReference>
<dbReference type="InterPro" id="IPR036282">
    <property type="entry name" value="Glutathione-S-Trfase_C_sf"/>
</dbReference>
<dbReference type="InterPro" id="IPR019564">
    <property type="entry name" value="Sam37/metaxin_N"/>
</dbReference>
<dbReference type="Gene3D" id="1.20.1050.10">
    <property type="match status" value="1"/>
</dbReference>
<dbReference type="CDD" id="cd03054">
    <property type="entry name" value="GST_N_Metaxin"/>
    <property type="match status" value="1"/>
</dbReference>
<evidence type="ECO:0000313" key="11">
    <source>
        <dbReference type="EMBL" id="PWA02924.1"/>
    </source>
</evidence>
<evidence type="ECO:0000256" key="6">
    <source>
        <dbReference type="ARBA" id="ARBA00023128"/>
    </source>
</evidence>
<evidence type="ECO:0000256" key="1">
    <source>
        <dbReference type="ARBA" id="ARBA00004294"/>
    </source>
</evidence>
<keyword evidence="4" id="KW-1000">Mitochondrion outer membrane</keyword>
<dbReference type="GO" id="GO:0001401">
    <property type="term" value="C:SAM complex"/>
    <property type="evidence" value="ECO:0007669"/>
    <property type="project" value="InterPro"/>
</dbReference>
<reference evidence="11 12" key="1">
    <citation type="journal article" date="2018" name="MBio">
        <title>Comparative Genomics Reveals the Core Gene Toolbox for the Fungus-Insect Symbiosis.</title>
        <authorList>
            <person name="Wang Y."/>
            <person name="Stata M."/>
            <person name="Wang W."/>
            <person name="Stajich J.E."/>
            <person name="White M.M."/>
            <person name="Moncalvo J.M."/>
        </authorList>
    </citation>
    <scope>NUCLEOTIDE SEQUENCE [LARGE SCALE GENOMIC DNA]</scope>
    <source>
        <strain evidence="11 12">AUS-126-30</strain>
    </source>
</reference>
<keyword evidence="7" id="KW-0472">Membrane</keyword>
<comment type="similarity">
    <text evidence="2">Belongs to the metaxin family.</text>
</comment>
<evidence type="ECO:0000256" key="8">
    <source>
        <dbReference type="SAM" id="MobiDB-lite"/>
    </source>
</evidence>
<evidence type="ECO:0000256" key="2">
    <source>
        <dbReference type="ARBA" id="ARBA00009170"/>
    </source>
</evidence>
<organism evidence="11 12">
    <name type="scientific">Smittium angustum</name>
    <dbReference type="NCBI Taxonomy" id="133377"/>
    <lineage>
        <taxon>Eukaryota</taxon>
        <taxon>Fungi</taxon>
        <taxon>Fungi incertae sedis</taxon>
        <taxon>Zoopagomycota</taxon>
        <taxon>Kickxellomycotina</taxon>
        <taxon>Harpellomycetes</taxon>
        <taxon>Harpellales</taxon>
        <taxon>Legeriomycetaceae</taxon>
        <taxon>Smittium</taxon>
    </lineage>
</organism>
<feature type="domain" description="Metaxin glutathione S-transferase" evidence="10">
    <location>
        <begin position="190"/>
        <end position="254"/>
    </location>
</feature>
<keyword evidence="12" id="KW-1185">Reference proteome</keyword>
<accession>A0A2U1JD31</accession>
<dbReference type="PANTHER" id="PTHR12289:SF41">
    <property type="entry name" value="FAILED AXON CONNECTIONS-RELATED"/>
    <property type="match status" value="1"/>
</dbReference>
<dbReference type="EMBL" id="MBFU01000044">
    <property type="protein sequence ID" value="PWA02924.1"/>
    <property type="molecule type" value="Genomic_DNA"/>
</dbReference>
<proteinExistence type="inferred from homology"/>
<evidence type="ECO:0000259" key="10">
    <source>
        <dbReference type="Pfam" id="PF17171"/>
    </source>
</evidence>
<evidence type="ECO:0000256" key="4">
    <source>
        <dbReference type="ARBA" id="ARBA00022787"/>
    </source>
</evidence>
<evidence type="ECO:0000256" key="5">
    <source>
        <dbReference type="ARBA" id="ARBA00022927"/>
    </source>
</evidence>